<dbReference type="Proteomes" id="UP000823388">
    <property type="component" value="Chromosome 1K"/>
</dbReference>
<organism evidence="2 3">
    <name type="scientific">Panicum virgatum</name>
    <name type="common">Blackwell switchgrass</name>
    <dbReference type="NCBI Taxonomy" id="38727"/>
    <lineage>
        <taxon>Eukaryota</taxon>
        <taxon>Viridiplantae</taxon>
        <taxon>Streptophyta</taxon>
        <taxon>Embryophyta</taxon>
        <taxon>Tracheophyta</taxon>
        <taxon>Spermatophyta</taxon>
        <taxon>Magnoliopsida</taxon>
        <taxon>Liliopsida</taxon>
        <taxon>Poales</taxon>
        <taxon>Poaceae</taxon>
        <taxon>PACMAD clade</taxon>
        <taxon>Panicoideae</taxon>
        <taxon>Panicodae</taxon>
        <taxon>Paniceae</taxon>
        <taxon>Panicinae</taxon>
        <taxon>Panicum</taxon>
        <taxon>Panicum sect. Hiantes</taxon>
    </lineage>
</organism>
<feature type="transmembrane region" description="Helical" evidence="1">
    <location>
        <begin position="78"/>
        <end position="95"/>
    </location>
</feature>
<gene>
    <name evidence="2" type="ORF">PVAP13_1KG015000</name>
</gene>
<keyword evidence="1" id="KW-1133">Transmembrane helix</keyword>
<reference evidence="2" key="1">
    <citation type="submission" date="2020-05" db="EMBL/GenBank/DDBJ databases">
        <title>WGS assembly of Panicum virgatum.</title>
        <authorList>
            <person name="Lovell J.T."/>
            <person name="Jenkins J."/>
            <person name="Shu S."/>
            <person name="Juenger T.E."/>
            <person name="Schmutz J."/>
        </authorList>
    </citation>
    <scope>NUCLEOTIDE SEQUENCE</scope>
    <source>
        <strain evidence="2">AP13</strain>
    </source>
</reference>
<dbReference type="AlphaFoldDB" id="A0A8T0XA45"/>
<protein>
    <submittedName>
        <fullName evidence="2">Uncharacterized protein</fullName>
    </submittedName>
</protein>
<comment type="caution">
    <text evidence="2">The sequence shown here is derived from an EMBL/GenBank/DDBJ whole genome shotgun (WGS) entry which is preliminary data.</text>
</comment>
<proteinExistence type="predicted"/>
<feature type="transmembrane region" description="Helical" evidence="1">
    <location>
        <begin position="115"/>
        <end position="138"/>
    </location>
</feature>
<dbReference type="EMBL" id="CM029037">
    <property type="protein sequence ID" value="KAG2655558.1"/>
    <property type="molecule type" value="Genomic_DNA"/>
</dbReference>
<keyword evidence="1" id="KW-0472">Membrane</keyword>
<sequence>MEDKYKAVLPILRAFSLATIITESFIKLLHFFFVHCGLRLPNSPAWVQSLQNYRNPHIPSWLYPLQWVCLTAIRNTKLCITLPTFIWTVSFIIALPESHPTLKAKAYNTLLLQLIPPFLLTLAHCIQAVLTIFEYYLIALFRYAKRRLCHRWNCCLPKAFKGTSQRSSHGPAANC</sequence>
<evidence type="ECO:0000313" key="3">
    <source>
        <dbReference type="Proteomes" id="UP000823388"/>
    </source>
</evidence>
<evidence type="ECO:0000256" key="1">
    <source>
        <dbReference type="SAM" id="Phobius"/>
    </source>
</evidence>
<keyword evidence="3" id="KW-1185">Reference proteome</keyword>
<evidence type="ECO:0000313" key="2">
    <source>
        <dbReference type="EMBL" id="KAG2655558.1"/>
    </source>
</evidence>
<keyword evidence="1" id="KW-0812">Transmembrane</keyword>
<name>A0A8T0XA45_PANVG</name>
<accession>A0A8T0XA45</accession>